<evidence type="ECO:0000256" key="6">
    <source>
        <dbReference type="SAM" id="MobiDB-lite"/>
    </source>
</evidence>
<sequence>LVCSLSCEIRLLSEQANHHLRYLSYQEEDCATFLQIVPIRISNICLNLAGCTLRLPYNTFGNFYKASISMNSGELLPRRHINVDALASNKPTIDGRNTTIAIWDTGVDPTADGLQLRMDRVVNIFDRPFVLALSWDNVPRHFLLFKVTSDGKPKIIDMIDASGSGDVKMTEKRYIDLRSREITTLTGRKVTVPQHWNPPDGLVRLGVKLTSELFPRPLIQRLRSEEKDNFWRPFMRQLAATVAEDVIDTQTALSELQSSDSNLLDGDSDGSVKRENADKSKKTQCDSTNDSPMSIFVPIMQHQLKTGARLLEESLTTLDRHYSPQDMVFDCFVFHNGSHWVGCVDTSPYETGKTLADMPLLADYSHGRQYACFGNDTQLFYTVKIFNHGKLLQIVTNDSGHGTHVAAMAAAYFPSDLNNVHNLFSGQNRNGVAPGAQIVSIKISDSRLGSMETGISLLRAIRWTVELKCDVVNYSFGEYCVWPNVGRVCKHLSELMHAHGVVMVASGGNNGPGLGTVGCPGGVVEGLIGVAPLVFPDMMLSLYSQPVEITDLCDASVDEDPSNYATNTSDLFTATSDIQVIKQVPQPAAYTWGSRGPTVDGALGLCVAAPGAANTSVAGWQLRPSALLNGSSMSAPLVAGGRSILDFAHIHCSSTGTPCNLDLVALLLSGLREQGGQFGPSISIPPSLVRLAISNTAIPIKHLSLFDQGCGLLQVDKALDYLKRVLSHINEPATNGPDMTLDQISGNSERSMDHTMLERLPNPATYSLDDPKIVFGWRLRCTVTGPNCSGSDRGIWLRRGWIPRPVSGRPGQQSLPILRFTVHIGLEFDQCVPPEFRRRLEVHLKIKVDTTAQGRASTSLSWLQVASFVSVTSLGRDISLVLDPNKCWPLPTMEDITTGVVEPERIVRRHTVSQEGTLLTNSPLSPLTSMNPTPLKSCEPFVTILRFEDETRPDMGSLALIPIIIHNPIRLPLSRGLEHPRLSISDRFDSSHKVRRWFIYIPTGATAGVLRLSRLDQNDTLCEFKVTVSFPQPRSGLTAGQQEVTWPLLNLNRCGQGGTTLGRQRGVTGKRVGDDFEGASQLAFPICWESDYMELTIAQHWGLEAPAVLIGELYFRGLEPSQRQISMSSSDHYVRLVLRSNFATEDLSPNINLSHWVLPVRPSESKIFYLGHGQNEVLLTGRGCYALRLVYFFHCKRPKRPKFAQSLDKGDYKVVVQICHETGPNLNGAGVKTSADTSVGAGNEMADDRISGGAGGGALSGDTLSPLERLRQHCAVVRFRLPGPGQSDSPAEKRTTGKSNIPVSFEFSAFPFSLGLNGAKPCSALDSIPCGPPKATTLKFHRASNPTHENVAKRFEEMFVVDESSRRCPCLPTSLCANESTGLYIGLSEQRYPAYTVPGSYFTGTIGFYNSDLLQHVVTYPFRLVVDTLPHSSSSSPKRTESDRGNRLQVGKLGLSEEDFAWLRPLNAWLLGDRDNISISNEVIPEADDQVTVPAEHKDSEIIDEDVSCPPSGELFQTTKRSNLRPTSASSSGADDLNEMNEVPLAKCNGSMEDNANKTDHHWNTETDEISAPKDSIGTVSKATMNIDVGSDPIVDGNEGRNASTHTTRGGRSLNIKLNPRSLRRNSATRSLSYQLASVHGRLVSLDTPLTYRDKFPDQQALRKNRAYIWAKADKLISGHILDADKAILDPDELDSLVTDDQGFFHHLLTMRLVSSQSSGTTGSESQRRASTISAASNGNNLNNGSVISTESATRPVTPISLPAPQTPEDLRASSESLSGQPSKLKRDEKVTFSYLELKLRLLDTLARYGRLLCERVLMTSAGMPDSSNSYASSVTDPNRGIHSDLPVPFGWSLQHWLCQTLSNSTDTHHPIKSDGTHTGNALPECHDTLRQINRRLIQQITLSTSGTNSIGEAVRVGTHALPTWLVVSGLRDLQLDESEAKGTDESRILGSVGGRIMIFFLLYAIAENEYAHALRMLTRIAYQTEEPPTGALNGPIACGVVASMGSVRPVIASSSGTSATSRQGYRWMVWLLHRMGWTELAGFLHQQMPLIWPKRDYSILADV</sequence>
<dbReference type="InterPro" id="IPR050131">
    <property type="entry name" value="Peptidase_S8_subtilisin-like"/>
</dbReference>
<dbReference type="RefSeq" id="XP_009176135.1">
    <property type="nucleotide sequence ID" value="XM_009177871.1"/>
</dbReference>
<dbReference type="GO" id="GO:0004252">
    <property type="term" value="F:serine-type endopeptidase activity"/>
    <property type="evidence" value="ECO:0007669"/>
    <property type="project" value="UniProtKB-UniRule"/>
</dbReference>
<feature type="non-terminal residue" evidence="8">
    <location>
        <position position="1"/>
    </location>
</feature>
<dbReference type="EMBL" id="KL597090">
    <property type="protein sequence ID" value="KER20114.1"/>
    <property type="molecule type" value="Genomic_DNA"/>
</dbReference>
<dbReference type="PROSITE" id="PS51892">
    <property type="entry name" value="SUBTILASE"/>
    <property type="match status" value="1"/>
</dbReference>
<feature type="active site" description="Charge relay system" evidence="5">
    <location>
        <position position="632"/>
    </location>
</feature>
<feature type="region of interest" description="Disordered" evidence="6">
    <location>
        <begin position="258"/>
        <end position="290"/>
    </location>
</feature>
<proteinExistence type="inferred from homology"/>
<keyword evidence="4 5" id="KW-0720">Serine protease</keyword>
<dbReference type="GO" id="GO:0008240">
    <property type="term" value="F:tripeptidyl-peptidase activity"/>
    <property type="evidence" value="ECO:0007669"/>
    <property type="project" value="TreeGrafter"/>
</dbReference>
<reference evidence="8 9" key="1">
    <citation type="submission" date="2013-11" db="EMBL/GenBank/DDBJ databases">
        <title>Opisthorchis viverrini - life in the bile duct.</title>
        <authorList>
            <person name="Young N.D."/>
            <person name="Nagarajan N."/>
            <person name="Lin S.J."/>
            <person name="Korhonen P.K."/>
            <person name="Jex A.R."/>
            <person name="Hall R.S."/>
            <person name="Safavi-Hemami H."/>
            <person name="Kaewkong W."/>
            <person name="Bertrand D."/>
            <person name="Gao S."/>
            <person name="Seet Q."/>
            <person name="Wongkham S."/>
            <person name="Teh B.T."/>
            <person name="Wongkham C."/>
            <person name="Intapan P.M."/>
            <person name="Maleewong W."/>
            <person name="Yang X."/>
            <person name="Hu M."/>
            <person name="Wang Z."/>
            <person name="Hofmann A."/>
            <person name="Sternberg P.W."/>
            <person name="Tan P."/>
            <person name="Wang J."/>
            <person name="Gasser R.B."/>
        </authorList>
    </citation>
    <scope>NUCLEOTIDE SEQUENCE [LARGE SCALE GENOMIC DNA]</scope>
</reference>
<keyword evidence="3 5" id="KW-0378">Hydrolase</keyword>
<keyword evidence="2 5" id="KW-0645">Protease</keyword>
<dbReference type="SUPFAM" id="SSF52743">
    <property type="entry name" value="Subtilisin-like"/>
    <property type="match status" value="1"/>
</dbReference>
<dbReference type="Gene3D" id="3.40.50.200">
    <property type="entry name" value="Peptidase S8/S53 domain"/>
    <property type="match status" value="1"/>
</dbReference>
<feature type="domain" description="Peptidase S8/S53" evidence="7">
    <location>
        <begin position="95"/>
        <end position="640"/>
    </location>
</feature>
<dbReference type="PANTHER" id="PTHR43806:SF14">
    <property type="entry name" value="TRIPEPTIDYL-PEPTIDASE 2"/>
    <property type="match status" value="1"/>
</dbReference>
<dbReference type="GO" id="GO:0006508">
    <property type="term" value="P:proteolysis"/>
    <property type="evidence" value="ECO:0007669"/>
    <property type="project" value="UniProtKB-KW"/>
</dbReference>
<dbReference type="GeneID" id="20329554"/>
<protein>
    <recommendedName>
        <fullName evidence="7">Peptidase S8/S53 domain-containing protein</fullName>
    </recommendedName>
</protein>
<dbReference type="InterPro" id="IPR015500">
    <property type="entry name" value="Peptidase_S8_subtilisin-rel"/>
</dbReference>
<dbReference type="STRING" id="6198.A0A074ZY61"/>
<feature type="compositionally biased region" description="Basic and acidic residues" evidence="6">
    <location>
        <begin position="270"/>
        <end position="284"/>
    </location>
</feature>
<evidence type="ECO:0000256" key="4">
    <source>
        <dbReference type="ARBA" id="ARBA00022825"/>
    </source>
</evidence>
<accession>A0A074ZY61</accession>
<evidence type="ECO:0000256" key="3">
    <source>
        <dbReference type="ARBA" id="ARBA00022801"/>
    </source>
</evidence>
<name>A0A074ZY61_OPIVI</name>
<feature type="region of interest" description="Disordered" evidence="6">
    <location>
        <begin position="1716"/>
        <end position="1784"/>
    </location>
</feature>
<dbReference type="OrthoDB" id="10256524at2759"/>
<dbReference type="Pfam" id="PF00082">
    <property type="entry name" value="Peptidase_S8"/>
    <property type="match status" value="1"/>
</dbReference>
<evidence type="ECO:0000313" key="9">
    <source>
        <dbReference type="Proteomes" id="UP000054324"/>
    </source>
</evidence>
<dbReference type="PRINTS" id="PR00723">
    <property type="entry name" value="SUBTILISIN"/>
</dbReference>
<feature type="compositionally biased region" description="Low complexity" evidence="6">
    <location>
        <begin position="1716"/>
        <end position="1725"/>
    </location>
</feature>
<evidence type="ECO:0000256" key="5">
    <source>
        <dbReference type="PROSITE-ProRule" id="PRU01240"/>
    </source>
</evidence>
<dbReference type="InterPro" id="IPR000209">
    <property type="entry name" value="Peptidase_S8/S53_dom"/>
</dbReference>
<feature type="compositionally biased region" description="Low complexity" evidence="6">
    <location>
        <begin position="1734"/>
        <end position="1746"/>
    </location>
</feature>
<evidence type="ECO:0000313" key="8">
    <source>
        <dbReference type="EMBL" id="KER20114.1"/>
    </source>
</evidence>
<feature type="region of interest" description="Disordered" evidence="6">
    <location>
        <begin position="1588"/>
        <end position="1614"/>
    </location>
</feature>
<feature type="compositionally biased region" description="Polar residues" evidence="6">
    <location>
        <begin position="1515"/>
        <end position="1533"/>
    </location>
</feature>
<evidence type="ECO:0000256" key="1">
    <source>
        <dbReference type="ARBA" id="ARBA00011073"/>
    </source>
</evidence>
<evidence type="ECO:0000259" key="7">
    <source>
        <dbReference type="Pfam" id="PF00082"/>
    </source>
</evidence>
<feature type="active site" description="Charge relay system" evidence="5">
    <location>
        <position position="401"/>
    </location>
</feature>
<comment type="similarity">
    <text evidence="1 5">Belongs to the peptidase S8 family.</text>
</comment>
<keyword evidence="9" id="KW-1185">Reference proteome</keyword>
<dbReference type="PANTHER" id="PTHR43806">
    <property type="entry name" value="PEPTIDASE S8"/>
    <property type="match status" value="1"/>
</dbReference>
<dbReference type="GO" id="GO:0005829">
    <property type="term" value="C:cytosol"/>
    <property type="evidence" value="ECO:0007669"/>
    <property type="project" value="TreeGrafter"/>
</dbReference>
<feature type="region of interest" description="Disordered" evidence="6">
    <location>
        <begin position="1504"/>
        <end position="1537"/>
    </location>
</feature>
<gene>
    <name evidence="8" type="ORF">T265_15389</name>
</gene>
<dbReference type="KEGG" id="ovi:T265_15389"/>
<dbReference type="CTD" id="20329554"/>
<dbReference type="InterPro" id="IPR036852">
    <property type="entry name" value="Peptidase_S8/S53_dom_sf"/>
</dbReference>
<dbReference type="Proteomes" id="UP000054324">
    <property type="component" value="Unassembled WGS sequence"/>
</dbReference>
<organism evidence="8 9">
    <name type="scientific">Opisthorchis viverrini</name>
    <name type="common">Southeast Asian liver fluke</name>
    <dbReference type="NCBI Taxonomy" id="6198"/>
    <lineage>
        <taxon>Eukaryota</taxon>
        <taxon>Metazoa</taxon>
        <taxon>Spiralia</taxon>
        <taxon>Lophotrochozoa</taxon>
        <taxon>Platyhelminthes</taxon>
        <taxon>Trematoda</taxon>
        <taxon>Digenea</taxon>
        <taxon>Opisthorchiida</taxon>
        <taxon>Opisthorchiata</taxon>
        <taxon>Opisthorchiidae</taxon>
        <taxon>Opisthorchis</taxon>
    </lineage>
</organism>
<feature type="active site" description="Charge relay system" evidence="5">
    <location>
        <position position="345"/>
    </location>
</feature>
<evidence type="ECO:0000256" key="2">
    <source>
        <dbReference type="ARBA" id="ARBA00022670"/>
    </source>
</evidence>
<feature type="compositionally biased region" description="Polar residues" evidence="6">
    <location>
        <begin position="1601"/>
        <end position="1610"/>
    </location>
</feature>